<name>A0A0R1V527_9LACO</name>
<comment type="catalytic activity">
    <reaction evidence="1 6">
        <text>Cleavage of hydrophobic, N-terminal signal or leader sequences from secreted and periplasmic proteins.</text>
        <dbReference type="EC" id="3.4.21.89"/>
    </reaction>
</comment>
<evidence type="ECO:0000256" key="1">
    <source>
        <dbReference type="ARBA" id="ARBA00000677"/>
    </source>
</evidence>
<dbReference type="PROSITE" id="PS00760">
    <property type="entry name" value="SPASE_I_2"/>
    <property type="match status" value="1"/>
</dbReference>
<sequence>MKTVKEILSWILPIVIGILIALLVRQFWFGMVKVDGTSMAPNLQNNERVMLLKEASIKHNTVIVFNAKGVDTNNPTVKNDTKYVKRVIGLPGDKIEYRNNGNVYVNGKYLSQGYITADQRKTGTLTLALKEADGVRLGTNQTFTVPKNKYFVLGDNRRNSNDSRYYGFVPKSKIDGVVKVVFWNSKAKLINSYSGSN</sequence>
<dbReference type="InterPro" id="IPR019758">
    <property type="entry name" value="Pept_S26A_signal_pept_1_CS"/>
</dbReference>
<dbReference type="EMBL" id="AZFQ01000036">
    <property type="protein sequence ID" value="KRL98954.1"/>
    <property type="molecule type" value="Genomic_DNA"/>
</dbReference>
<reference evidence="8 9" key="1">
    <citation type="journal article" date="2015" name="Genome Announc.">
        <title>Expanding the biotechnology potential of lactobacilli through comparative genomics of 213 strains and associated genera.</title>
        <authorList>
            <person name="Sun Z."/>
            <person name="Harris H.M."/>
            <person name="McCann A."/>
            <person name="Guo C."/>
            <person name="Argimon S."/>
            <person name="Zhang W."/>
            <person name="Yang X."/>
            <person name="Jeffery I.B."/>
            <person name="Cooney J.C."/>
            <person name="Kagawa T.F."/>
            <person name="Liu W."/>
            <person name="Song Y."/>
            <person name="Salvetti E."/>
            <person name="Wrobel A."/>
            <person name="Rasinkangas P."/>
            <person name="Parkhill J."/>
            <person name="Rea M.C."/>
            <person name="O'Sullivan O."/>
            <person name="Ritari J."/>
            <person name="Douillard F.P."/>
            <person name="Paul Ross R."/>
            <person name="Yang R."/>
            <person name="Briner A.E."/>
            <person name="Felis G.E."/>
            <person name="de Vos W.M."/>
            <person name="Barrangou R."/>
            <person name="Klaenhammer T.R."/>
            <person name="Caufield P.W."/>
            <person name="Cui Y."/>
            <person name="Zhang H."/>
            <person name="O'Toole P.W."/>
        </authorList>
    </citation>
    <scope>NUCLEOTIDE SEQUENCE [LARGE SCALE GENOMIC DNA]</scope>
    <source>
        <strain evidence="8 9">DSM 16230</strain>
    </source>
</reference>
<protein>
    <recommendedName>
        <fullName evidence="3 6">Signal peptidase I</fullName>
        <ecNumber evidence="3 6">3.4.21.89</ecNumber>
    </recommendedName>
</protein>
<accession>A0A0R1V527</accession>
<feature type="active site" evidence="5">
    <location>
        <position position="38"/>
    </location>
</feature>
<dbReference type="OrthoDB" id="9802919at2"/>
<dbReference type="STRING" id="1423801.FD50_GL000773"/>
<dbReference type="GO" id="GO:0005886">
    <property type="term" value="C:plasma membrane"/>
    <property type="evidence" value="ECO:0007669"/>
    <property type="project" value="UniProtKB-SubCell"/>
</dbReference>
<dbReference type="Proteomes" id="UP000051166">
    <property type="component" value="Unassembled WGS sequence"/>
</dbReference>
<dbReference type="EC" id="3.4.21.89" evidence="3 6"/>
<feature type="domain" description="Peptidase S26" evidence="7">
    <location>
        <begin position="8"/>
        <end position="183"/>
    </location>
</feature>
<dbReference type="Gene3D" id="2.10.109.10">
    <property type="entry name" value="Umud Fragment, subunit A"/>
    <property type="match status" value="1"/>
</dbReference>
<evidence type="ECO:0000256" key="6">
    <source>
        <dbReference type="RuleBase" id="RU362042"/>
    </source>
</evidence>
<dbReference type="AlphaFoldDB" id="A0A0R1V527"/>
<keyword evidence="9" id="KW-1185">Reference proteome</keyword>
<evidence type="ECO:0000256" key="5">
    <source>
        <dbReference type="PIRSR" id="PIRSR600223-1"/>
    </source>
</evidence>
<dbReference type="GO" id="GO:0009003">
    <property type="term" value="F:signal peptidase activity"/>
    <property type="evidence" value="ECO:0007669"/>
    <property type="project" value="UniProtKB-EC"/>
</dbReference>
<feature type="transmembrane region" description="Helical" evidence="6">
    <location>
        <begin position="7"/>
        <end position="28"/>
    </location>
</feature>
<dbReference type="PANTHER" id="PTHR43390">
    <property type="entry name" value="SIGNAL PEPTIDASE I"/>
    <property type="match status" value="1"/>
</dbReference>
<comment type="caution">
    <text evidence="8">The sequence shown here is derived from an EMBL/GenBank/DDBJ whole genome shotgun (WGS) entry which is preliminary data.</text>
</comment>
<dbReference type="PROSITE" id="PS00761">
    <property type="entry name" value="SPASE_I_3"/>
    <property type="match status" value="1"/>
</dbReference>
<evidence type="ECO:0000313" key="8">
    <source>
        <dbReference type="EMBL" id="KRL98954.1"/>
    </source>
</evidence>
<evidence type="ECO:0000256" key="4">
    <source>
        <dbReference type="ARBA" id="ARBA00022801"/>
    </source>
</evidence>
<evidence type="ECO:0000256" key="2">
    <source>
        <dbReference type="ARBA" id="ARBA00004401"/>
    </source>
</evidence>
<dbReference type="InterPro" id="IPR019533">
    <property type="entry name" value="Peptidase_S26"/>
</dbReference>
<dbReference type="InterPro" id="IPR000223">
    <property type="entry name" value="Pept_S26A_signal_pept_1"/>
</dbReference>
<keyword evidence="4 6" id="KW-0378">Hydrolase</keyword>
<gene>
    <name evidence="8" type="ORF">FD50_GL000773</name>
</gene>
<dbReference type="PRINTS" id="PR00727">
    <property type="entry name" value="LEADERPTASE"/>
</dbReference>
<dbReference type="InterPro" id="IPR019757">
    <property type="entry name" value="Pept_S26A_signal_pept_1_Lys-AS"/>
</dbReference>
<organism evidence="8 9">
    <name type="scientific">Liquorilactobacillus satsumensis DSM 16230 = JCM 12392</name>
    <dbReference type="NCBI Taxonomy" id="1423801"/>
    <lineage>
        <taxon>Bacteria</taxon>
        <taxon>Bacillati</taxon>
        <taxon>Bacillota</taxon>
        <taxon>Bacilli</taxon>
        <taxon>Lactobacillales</taxon>
        <taxon>Lactobacillaceae</taxon>
        <taxon>Liquorilactobacillus</taxon>
    </lineage>
</organism>
<keyword evidence="6" id="KW-0472">Membrane</keyword>
<proteinExistence type="inferred from homology"/>
<keyword evidence="6" id="KW-0645">Protease</keyword>
<evidence type="ECO:0000313" key="9">
    <source>
        <dbReference type="Proteomes" id="UP000051166"/>
    </source>
</evidence>
<keyword evidence="6" id="KW-1133">Transmembrane helix</keyword>
<comment type="subcellular location">
    <subcellularLocation>
        <location evidence="2">Cell membrane</location>
        <topology evidence="2">Single-pass type II membrane protein</topology>
    </subcellularLocation>
    <subcellularLocation>
        <location evidence="6">Membrane</location>
        <topology evidence="6">Single-pass type II membrane protein</topology>
    </subcellularLocation>
</comment>
<dbReference type="SUPFAM" id="SSF51306">
    <property type="entry name" value="LexA/Signal peptidase"/>
    <property type="match status" value="1"/>
</dbReference>
<dbReference type="NCBIfam" id="TIGR02227">
    <property type="entry name" value="sigpep_I_bact"/>
    <property type="match status" value="1"/>
</dbReference>
<keyword evidence="6" id="KW-0812">Transmembrane</keyword>
<dbReference type="GeneID" id="98308185"/>
<dbReference type="RefSeq" id="WP_056960837.1">
    <property type="nucleotide sequence ID" value="NZ_AZFQ01000036.1"/>
</dbReference>
<dbReference type="PATRIC" id="fig|1423801.4.peg.784"/>
<evidence type="ECO:0000256" key="3">
    <source>
        <dbReference type="ARBA" id="ARBA00013208"/>
    </source>
</evidence>
<comment type="similarity">
    <text evidence="6">Belongs to the peptidase S26 family.</text>
</comment>
<dbReference type="InterPro" id="IPR036286">
    <property type="entry name" value="LexA/Signal_pep-like_sf"/>
</dbReference>
<feature type="active site" evidence="5">
    <location>
        <position position="85"/>
    </location>
</feature>
<evidence type="ECO:0000259" key="7">
    <source>
        <dbReference type="Pfam" id="PF10502"/>
    </source>
</evidence>
<dbReference type="Pfam" id="PF10502">
    <property type="entry name" value="Peptidase_S26"/>
    <property type="match status" value="1"/>
</dbReference>
<dbReference type="GO" id="GO:0004252">
    <property type="term" value="F:serine-type endopeptidase activity"/>
    <property type="evidence" value="ECO:0007669"/>
    <property type="project" value="InterPro"/>
</dbReference>
<dbReference type="CDD" id="cd06530">
    <property type="entry name" value="S26_SPase_I"/>
    <property type="match status" value="1"/>
</dbReference>
<dbReference type="GO" id="GO:0006465">
    <property type="term" value="P:signal peptide processing"/>
    <property type="evidence" value="ECO:0007669"/>
    <property type="project" value="InterPro"/>
</dbReference>
<dbReference type="PANTHER" id="PTHR43390:SF8">
    <property type="entry name" value="SIGNAL PEPTIDASE I"/>
    <property type="match status" value="1"/>
</dbReference>